<dbReference type="PANTHER" id="PTHR32305:SF15">
    <property type="entry name" value="PROTEIN RHSA-RELATED"/>
    <property type="match status" value="1"/>
</dbReference>
<dbReference type="InterPro" id="IPR022385">
    <property type="entry name" value="Rhs_assc_core"/>
</dbReference>
<evidence type="ECO:0000313" key="2">
    <source>
        <dbReference type="Proteomes" id="UP000290013"/>
    </source>
</evidence>
<reference evidence="1 2" key="1">
    <citation type="submission" date="2019-02" db="EMBL/GenBank/DDBJ databases">
        <authorList>
            <consortium name="Pathogen Informatics"/>
        </authorList>
    </citation>
    <scope>NUCLEOTIDE SEQUENCE [LARGE SCALE GENOMIC DNA]</scope>
    <source>
        <strain evidence="1 2">3012STDY6944375</strain>
    </source>
</reference>
<gene>
    <name evidence="1" type="ORF">NCTC12078_01733</name>
</gene>
<dbReference type="PANTHER" id="PTHR32305">
    <property type="match status" value="1"/>
</dbReference>
<name>A0A4U8WBK2_9FLAO</name>
<accession>A0A4U8WBK2</accession>
<protein>
    <submittedName>
        <fullName evidence="1">RHS repeat-associated core domain</fullName>
    </submittedName>
</protein>
<sequence>MIWVYEYSGNRLIYVDDKSGNTTGYEGGAGTIDYDDNGNMVTMPDKMMDQIQYNILDLPVQIDINDNHKKINYFYRADGTKIRKNYLATDKETKIYATSTEYIDGFHYATSNGDELWAAFQEAGGSAYETEAFTEILLNYNYNNVLKFVPTAEGFFDFENNQYIYQYKDHLGNVRLSYKKEGNSIAVTDSNDYYPFGMNFVRNEEEEAHFGTGSYVNYKYNGKELQETGMYDYGARFYMPDIGRWGVIDPLAEMYTRHSPYHYAVNNPMRFIDPDGRSSQTFEGQDAVNAYWHLIFGGSISSLSGGSSFGSLGGQEFNLSSFFHYIDPGGSSGGGSSLSPWMQSYLSGFNTSFMGLFQQTPKPQRKYLKQETKSHFGAIEAIDQYQLNHINWISEYHGTTEYLESLIEYLDSASDKLGGASGSGLVIDNLKTVKELVEKFKGFNPSVGSAVSWVGLTAGTAISNESKRLGKYLDIYKVADKRYQEIHSNNPGMSKGVTINVNVVIGTNGGSGYAIMSIYDISTKRYLSGGQINYSKY</sequence>
<dbReference type="Proteomes" id="UP000290013">
    <property type="component" value="Chromosome"/>
</dbReference>
<dbReference type="KEGG" id="ctai:NCTC12078_01733"/>
<evidence type="ECO:0000313" key="1">
    <source>
        <dbReference type="EMBL" id="VFB03717.1"/>
    </source>
</evidence>
<dbReference type="NCBIfam" id="TIGR03696">
    <property type="entry name" value="Rhs_assc_core"/>
    <property type="match status" value="1"/>
</dbReference>
<proteinExistence type="predicted"/>
<dbReference type="Gene3D" id="2.180.10.10">
    <property type="entry name" value="RHS repeat-associated core"/>
    <property type="match status" value="1"/>
</dbReference>
<dbReference type="AlphaFoldDB" id="A0A4U8WBK2"/>
<dbReference type="EMBL" id="LR215974">
    <property type="protein sequence ID" value="VFB03717.1"/>
    <property type="molecule type" value="Genomic_DNA"/>
</dbReference>
<dbReference type="InterPro" id="IPR050708">
    <property type="entry name" value="T6SS_VgrG/RHS"/>
</dbReference>
<organism evidence="1 2">
    <name type="scientific">Chryseobacterium taihuense</name>
    <dbReference type="NCBI Taxonomy" id="1141221"/>
    <lineage>
        <taxon>Bacteria</taxon>
        <taxon>Pseudomonadati</taxon>
        <taxon>Bacteroidota</taxon>
        <taxon>Flavobacteriia</taxon>
        <taxon>Flavobacteriales</taxon>
        <taxon>Weeksellaceae</taxon>
        <taxon>Chryseobacterium group</taxon>
        <taxon>Chryseobacterium</taxon>
    </lineage>
</organism>